<comment type="subcellular location">
    <subcellularLocation>
        <location evidence="2 15">Cytoplasm</location>
    </subcellularLocation>
</comment>
<comment type="catalytic activity">
    <reaction evidence="13">
        <text>GMP + diphosphate = guanine + 5-phospho-alpha-D-ribose 1-diphosphate</text>
        <dbReference type="Rhea" id="RHEA:25424"/>
        <dbReference type="ChEBI" id="CHEBI:16235"/>
        <dbReference type="ChEBI" id="CHEBI:33019"/>
        <dbReference type="ChEBI" id="CHEBI:58017"/>
        <dbReference type="ChEBI" id="CHEBI:58115"/>
        <dbReference type="EC" id="2.4.2.8"/>
    </reaction>
    <physiologicalReaction direction="right-to-left" evidence="13">
        <dbReference type="Rhea" id="RHEA:25426"/>
    </physiologicalReaction>
</comment>
<reference evidence="18" key="1">
    <citation type="journal article" date="2022" name="Int. J. Syst. Evol. Microbiol.">
        <title>Anaeromyxobacter oryzae sp. nov., Anaeromyxobacter diazotrophicus sp. nov. and Anaeromyxobacter paludicola sp. nov., isolated from paddy soils.</title>
        <authorList>
            <person name="Itoh H."/>
            <person name="Xu Z."/>
            <person name="Mise K."/>
            <person name="Masuda Y."/>
            <person name="Ushijima N."/>
            <person name="Hayakawa C."/>
            <person name="Shiratori Y."/>
            <person name="Senoo K."/>
        </authorList>
    </citation>
    <scope>NUCLEOTIDE SEQUENCE [LARGE SCALE GENOMIC DNA]</scope>
    <source>
        <strain evidence="18">Red630</strain>
    </source>
</reference>
<evidence type="ECO:0000256" key="2">
    <source>
        <dbReference type="ARBA" id="ARBA00004496"/>
    </source>
</evidence>
<protein>
    <recommendedName>
        <fullName evidence="5 15">Hypoxanthine phosphoribosyltransferase</fullName>
        <ecNumber evidence="5 15">2.4.2.8</ecNumber>
    </recommendedName>
</protein>
<accession>A0ABM7XBR2</accession>
<dbReference type="SUPFAM" id="SSF53271">
    <property type="entry name" value="PRTase-like"/>
    <property type="match status" value="1"/>
</dbReference>
<evidence type="ECO:0000256" key="3">
    <source>
        <dbReference type="ARBA" id="ARBA00004669"/>
    </source>
</evidence>
<dbReference type="GO" id="GO:0016757">
    <property type="term" value="F:glycosyltransferase activity"/>
    <property type="evidence" value="ECO:0007669"/>
    <property type="project" value="UniProtKB-KW"/>
</dbReference>
<evidence type="ECO:0000256" key="8">
    <source>
        <dbReference type="ARBA" id="ARBA00022679"/>
    </source>
</evidence>
<dbReference type="PANTHER" id="PTHR43340">
    <property type="entry name" value="HYPOXANTHINE-GUANINE PHOSPHORIBOSYLTRANSFERASE"/>
    <property type="match status" value="1"/>
</dbReference>
<organism evidence="17 18">
    <name type="scientific">Anaeromyxobacter paludicola</name>
    <dbReference type="NCBI Taxonomy" id="2918171"/>
    <lineage>
        <taxon>Bacteria</taxon>
        <taxon>Pseudomonadati</taxon>
        <taxon>Myxococcota</taxon>
        <taxon>Myxococcia</taxon>
        <taxon>Myxococcales</taxon>
        <taxon>Cystobacterineae</taxon>
        <taxon>Anaeromyxobacteraceae</taxon>
        <taxon>Anaeromyxobacter</taxon>
    </lineage>
</organism>
<keyword evidence="10 15" id="KW-0660">Purine salvage</keyword>
<keyword evidence="12 15" id="KW-0460">Magnesium</keyword>
<evidence type="ECO:0000256" key="9">
    <source>
        <dbReference type="ARBA" id="ARBA00022723"/>
    </source>
</evidence>
<evidence type="ECO:0000256" key="14">
    <source>
        <dbReference type="ARBA" id="ARBA00049402"/>
    </source>
</evidence>
<evidence type="ECO:0000313" key="17">
    <source>
        <dbReference type="EMBL" id="BDG09288.1"/>
    </source>
</evidence>
<dbReference type="Gene3D" id="3.40.50.2020">
    <property type="match status" value="1"/>
</dbReference>
<dbReference type="PANTHER" id="PTHR43340:SF1">
    <property type="entry name" value="HYPOXANTHINE PHOSPHORIBOSYLTRANSFERASE"/>
    <property type="match status" value="1"/>
</dbReference>
<evidence type="ECO:0000256" key="11">
    <source>
        <dbReference type="ARBA" id="ARBA00022741"/>
    </source>
</evidence>
<name>A0ABM7XBR2_9BACT</name>
<feature type="domain" description="Phosphoribosyltransferase" evidence="16">
    <location>
        <begin position="12"/>
        <end position="162"/>
    </location>
</feature>
<evidence type="ECO:0000259" key="16">
    <source>
        <dbReference type="Pfam" id="PF00156"/>
    </source>
</evidence>
<comment type="cofactor">
    <cofactor evidence="1 15">
        <name>Mg(2+)</name>
        <dbReference type="ChEBI" id="CHEBI:18420"/>
    </cofactor>
</comment>
<dbReference type="CDD" id="cd06223">
    <property type="entry name" value="PRTases_typeI"/>
    <property type="match status" value="1"/>
</dbReference>
<comment type="catalytic activity">
    <reaction evidence="14">
        <text>IMP + diphosphate = hypoxanthine + 5-phospho-alpha-D-ribose 1-diphosphate</text>
        <dbReference type="Rhea" id="RHEA:17973"/>
        <dbReference type="ChEBI" id="CHEBI:17368"/>
        <dbReference type="ChEBI" id="CHEBI:33019"/>
        <dbReference type="ChEBI" id="CHEBI:58017"/>
        <dbReference type="ChEBI" id="CHEBI:58053"/>
        <dbReference type="EC" id="2.4.2.8"/>
    </reaction>
    <physiologicalReaction direction="right-to-left" evidence="14">
        <dbReference type="Rhea" id="RHEA:17975"/>
    </physiologicalReaction>
</comment>
<keyword evidence="11 15" id="KW-0547">Nucleotide-binding</keyword>
<dbReference type="InterPro" id="IPR029057">
    <property type="entry name" value="PRTase-like"/>
</dbReference>
<evidence type="ECO:0000313" key="18">
    <source>
        <dbReference type="Proteomes" id="UP001162734"/>
    </source>
</evidence>
<dbReference type="EMBL" id="AP025592">
    <property type="protein sequence ID" value="BDG09288.1"/>
    <property type="molecule type" value="Genomic_DNA"/>
</dbReference>
<evidence type="ECO:0000256" key="7">
    <source>
        <dbReference type="ARBA" id="ARBA00022676"/>
    </source>
</evidence>
<dbReference type="InterPro" id="IPR000836">
    <property type="entry name" value="PRTase_dom"/>
</dbReference>
<keyword evidence="18" id="KW-1185">Reference proteome</keyword>
<sequence>MPTSREGPFRVETLLSAEQIQARIQEMGAQITRDYQGKDLALVAVLKGSYVFLADLARAIDLPLTIDFMGISSYVGTKSTGVVRVTSDLNRPIEGLDVLLVEDIIDTGLTMQYLLENLGTRRPASLKLAAFLEKPSRAKVKIPIDYKGFVVEDQFLVGYGLDVDGKLRNLPYVGVLRGGL</sequence>
<evidence type="ECO:0000256" key="13">
    <source>
        <dbReference type="ARBA" id="ARBA00048811"/>
    </source>
</evidence>
<evidence type="ECO:0000256" key="15">
    <source>
        <dbReference type="RuleBase" id="RU364099"/>
    </source>
</evidence>
<dbReference type="EC" id="2.4.2.8" evidence="5 15"/>
<evidence type="ECO:0000256" key="6">
    <source>
        <dbReference type="ARBA" id="ARBA00022490"/>
    </source>
</evidence>
<evidence type="ECO:0000256" key="10">
    <source>
        <dbReference type="ARBA" id="ARBA00022726"/>
    </source>
</evidence>
<keyword evidence="8 15" id="KW-0808">Transferase</keyword>
<evidence type="ECO:0000256" key="5">
    <source>
        <dbReference type="ARBA" id="ARBA00011895"/>
    </source>
</evidence>
<dbReference type="Proteomes" id="UP001162734">
    <property type="component" value="Chromosome"/>
</dbReference>
<dbReference type="RefSeq" id="WP_248341280.1">
    <property type="nucleotide sequence ID" value="NZ_AP025592.1"/>
</dbReference>
<evidence type="ECO:0000256" key="12">
    <source>
        <dbReference type="ARBA" id="ARBA00022842"/>
    </source>
</evidence>
<comment type="pathway">
    <text evidence="3 15">Purine metabolism; IMP biosynthesis via salvage pathway; IMP from hypoxanthine: step 1/1.</text>
</comment>
<evidence type="ECO:0000256" key="1">
    <source>
        <dbReference type="ARBA" id="ARBA00001946"/>
    </source>
</evidence>
<dbReference type="NCBIfam" id="TIGR01203">
    <property type="entry name" value="HGPRTase"/>
    <property type="match status" value="1"/>
</dbReference>
<keyword evidence="9 15" id="KW-0479">Metal-binding</keyword>
<comment type="similarity">
    <text evidence="4 15">Belongs to the purine/pyrimidine phosphoribosyltransferase family.</text>
</comment>
<proteinExistence type="inferred from homology"/>
<keyword evidence="6 15" id="KW-0963">Cytoplasm</keyword>
<evidence type="ECO:0000256" key="4">
    <source>
        <dbReference type="ARBA" id="ARBA00008391"/>
    </source>
</evidence>
<keyword evidence="7 15" id="KW-0328">Glycosyltransferase</keyword>
<gene>
    <name evidence="17" type="primary">hpt</name>
    <name evidence="17" type="ORF">AMPC_24010</name>
</gene>
<dbReference type="InterPro" id="IPR050408">
    <property type="entry name" value="HGPRT"/>
</dbReference>
<dbReference type="InterPro" id="IPR005904">
    <property type="entry name" value="Hxn_phspho_trans"/>
</dbReference>
<dbReference type="Pfam" id="PF00156">
    <property type="entry name" value="Pribosyltran"/>
    <property type="match status" value="1"/>
</dbReference>